<reference evidence="2 3" key="1">
    <citation type="submission" date="2019-06" db="EMBL/GenBank/DDBJ databases">
        <title>Genomic Encyclopedia of Archaeal and Bacterial Type Strains, Phase II (KMG-II): from individual species to whole genera.</title>
        <authorList>
            <person name="Goeker M."/>
        </authorList>
    </citation>
    <scope>NUCLEOTIDE SEQUENCE [LARGE SCALE GENOMIC DNA]</scope>
    <source>
        <strain evidence="2 3">DSM 24789</strain>
    </source>
</reference>
<dbReference type="RefSeq" id="WP_133063154.1">
    <property type="nucleotide sequence ID" value="NZ_VFPJ01000001.1"/>
</dbReference>
<protein>
    <recommendedName>
        <fullName evidence="4">Secreted protein</fullName>
    </recommendedName>
</protein>
<sequence>MKSILKLAFLFMIGISTETYAQNQACEDKWNQVTRVNSSDTWKETNTISNGKVYWKSIEYNGEYVHKLYKVASTGLFYVQTYKFDNMVYYSNEKDAIRALFIWFKCGGYFTEQGKVKQ</sequence>
<dbReference type="Proteomes" id="UP000320773">
    <property type="component" value="Unassembled WGS sequence"/>
</dbReference>
<comment type="caution">
    <text evidence="2">The sequence shown here is derived from an EMBL/GenBank/DDBJ whole genome shotgun (WGS) entry which is preliminary data.</text>
</comment>
<proteinExistence type="predicted"/>
<keyword evidence="1" id="KW-0732">Signal</keyword>
<evidence type="ECO:0000256" key="1">
    <source>
        <dbReference type="SAM" id="SignalP"/>
    </source>
</evidence>
<feature type="chain" id="PRO_5021966382" description="Secreted protein" evidence="1">
    <location>
        <begin position="22"/>
        <end position="118"/>
    </location>
</feature>
<accession>A0A543G4E4</accession>
<dbReference type="AlphaFoldDB" id="A0A543G4E4"/>
<dbReference type="EMBL" id="VFPJ01000001">
    <property type="protein sequence ID" value="TQM40917.1"/>
    <property type="molecule type" value="Genomic_DNA"/>
</dbReference>
<name>A0A543G4E4_9FLAO</name>
<feature type="signal peptide" evidence="1">
    <location>
        <begin position="1"/>
        <end position="21"/>
    </location>
</feature>
<organism evidence="2 3">
    <name type="scientific">Flavobacterium branchiophilum</name>
    <dbReference type="NCBI Taxonomy" id="55197"/>
    <lineage>
        <taxon>Bacteria</taxon>
        <taxon>Pseudomonadati</taxon>
        <taxon>Bacteroidota</taxon>
        <taxon>Flavobacteriia</taxon>
        <taxon>Flavobacteriales</taxon>
        <taxon>Flavobacteriaceae</taxon>
        <taxon>Flavobacterium</taxon>
    </lineage>
</organism>
<evidence type="ECO:0008006" key="4">
    <source>
        <dbReference type="Google" id="ProtNLM"/>
    </source>
</evidence>
<evidence type="ECO:0000313" key="3">
    <source>
        <dbReference type="Proteomes" id="UP000320773"/>
    </source>
</evidence>
<gene>
    <name evidence="2" type="ORF">BC670_1837</name>
</gene>
<evidence type="ECO:0000313" key="2">
    <source>
        <dbReference type="EMBL" id="TQM40917.1"/>
    </source>
</evidence>